<reference evidence="18" key="1">
    <citation type="journal article" date="2020" name="mSystems">
        <title>Genome- and Community-Level Interaction Insights into Carbon Utilization and Element Cycling Functions of Hydrothermarchaeota in Hydrothermal Sediment.</title>
        <authorList>
            <person name="Zhou Z."/>
            <person name="Liu Y."/>
            <person name="Xu W."/>
            <person name="Pan J."/>
            <person name="Luo Z.H."/>
            <person name="Li M."/>
        </authorList>
    </citation>
    <scope>NUCLEOTIDE SEQUENCE [LARGE SCALE GENOMIC DNA]</scope>
    <source>
        <strain evidence="18">HyVt-489</strain>
    </source>
</reference>
<comment type="pathway">
    <text evidence="5 16">Amino-acid biosynthesis; L-histidine biosynthesis; L-histidine from 5-phospho-alpha-D-ribose 1-diphosphate: step 2/9.</text>
</comment>
<evidence type="ECO:0000259" key="17">
    <source>
        <dbReference type="Pfam" id="PF01502"/>
    </source>
</evidence>
<dbReference type="NCBIfam" id="NF002747">
    <property type="entry name" value="PRK02759.1"/>
    <property type="match status" value="1"/>
</dbReference>
<comment type="caution">
    <text evidence="18">The sequence shown here is derived from an EMBL/GenBank/DDBJ whole genome shotgun (WGS) entry which is preliminary data.</text>
</comment>
<dbReference type="UniPathway" id="UPA00031">
    <property type="reaction ID" value="UER00007"/>
</dbReference>
<keyword evidence="11 16" id="KW-0547">Nucleotide-binding</keyword>
<evidence type="ECO:0000256" key="4">
    <source>
        <dbReference type="ARBA" id="ARBA00005169"/>
    </source>
</evidence>
<gene>
    <name evidence="16" type="primary">hisI</name>
    <name evidence="16" type="synonym">hisIE</name>
    <name evidence="18" type="ORF">ENJ46_05335</name>
</gene>
<dbReference type="Gene3D" id="1.10.287.1080">
    <property type="entry name" value="MazG-like"/>
    <property type="match status" value="1"/>
</dbReference>
<dbReference type="PANTHER" id="PTHR42945">
    <property type="entry name" value="HISTIDINE BIOSYNTHESIS BIFUNCTIONAL PROTEIN"/>
    <property type="match status" value="1"/>
</dbReference>
<proteinExistence type="inferred from homology"/>
<evidence type="ECO:0000256" key="11">
    <source>
        <dbReference type="ARBA" id="ARBA00022741"/>
    </source>
</evidence>
<evidence type="ECO:0000256" key="5">
    <source>
        <dbReference type="ARBA" id="ARBA00005204"/>
    </source>
</evidence>
<dbReference type="GO" id="GO:0004636">
    <property type="term" value="F:phosphoribosyl-ATP diphosphatase activity"/>
    <property type="evidence" value="ECO:0007669"/>
    <property type="project" value="UniProtKB-UniRule"/>
</dbReference>
<keyword evidence="15 16" id="KW-0511">Multifunctional enzyme</keyword>
<evidence type="ECO:0000256" key="13">
    <source>
        <dbReference type="ARBA" id="ARBA00022840"/>
    </source>
</evidence>
<evidence type="ECO:0000256" key="8">
    <source>
        <dbReference type="ARBA" id="ARBA00009392"/>
    </source>
</evidence>
<evidence type="ECO:0000313" key="18">
    <source>
        <dbReference type="EMBL" id="HFB55328.1"/>
    </source>
</evidence>
<comment type="similarity">
    <text evidence="7 16">In the N-terminal section; belongs to the PRA-CH family.</text>
</comment>
<evidence type="ECO:0000256" key="16">
    <source>
        <dbReference type="HAMAP-Rule" id="MF_01019"/>
    </source>
</evidence>
<dbReference type="Proteomes" id="UP000886042">
    <property type="component" value="Unassembled WGS sequence"/>
</dbReference>
<comment type="similarity">
    <text evidence="8">Belongs to the PRA-PH family.</text>
</comment>
<dbReference type="Gene3D" id="3.10.20.810">
    <property type="entry name" value="Phosphoribosyl-AMP cyclohydrolase"/>
    <property type="match status" value="1"/>
</dbReference>
<protein>
    <recommendedName>
        <fullName evidence="16">Histidine biosynthesis bifunctional protein HisIE</fullName>
    </recommendedName>
    <domain>
        <recommendedName>
            <fullName evidence="16">Phosphoribosyl-AMP cyclohydrolase</fullName>
            <shortName evidence="16">PRA-CH</shortName>
            <ecNumber evidence="16">3.5.4.19</ecNumber>
        </recommendedName>
    </domain>
    <domain>
        <recommendedName>
            <fullName evidence="16">Phosphoribosyl-ATP pyrophosphatase</fullName>
            <shortName evidence="16">PRA-PH</shortName>
            <ecNumber evidence="16">3.6.1.31</ecNumber>
        </recommendedName>
    </domain>
</protein>
<comment type="subcellular location">
    <subcellularLocation>
        <location evidence="3 16">Cytoplasm</location>
    </subcellularLocation>
</comment>
<dbReference type="EC" id="3.5.4.19" evidence="16"/>
<dbReference type="GO" id="GO:0005524">
    <property type="term" value="F:ATP binding"/>
    <property type="evidence" value="ECO:0007669"/>
    <property type="project" value="UniProtKB-KW"/>
</dbReference>
<dbReference type="PANTHER" id="PTHR42945:SF9">
    <property type="entry name" value="HISTIDINE BIOSYNTHESIS BIFUNCTIONAL PROTEIN HISIE"/>
    <property type="match status" value="1"/>
</dbReference>
<feature type="domain" description="Phosphoribosyl-AMP cyclohydrolase" evidence="17">
    <location>
        <begin position="31"/>
        <end position="103"/>
    </location>
</feature>
<comment type="catalytic activity">
    <reaction evidence="1 16">
        <text>1-(5-phospho-beta-D-ribosyl)-5'-AMP + H2O = 1-(5-phospho-beta-D-ribosyl)-5-[(5-phospho-beta-D-ribosylamino)methylideneamino]imidazole-4-carboxamide</text>
        <dbReference type="Rhea" id="RHEA:20049"/>
        <dbReference type="ChEBI" id="CHEBI:15377"/>
        <dbReference type="ChEBI" id="CHEBI:58435"/>
        <dbReference type="ChEBI" id="CHEBI:59457"/>
        <dbReference type="EC" id="3.5.4.19"/>
    </reaction>
</comment>
<dbReference type="GO" id="GO:0005737">
    <property type="term" value="C:cytoplasm"/>
    <property type="evidence" value="ECO:0007669"/>
    <property type="project" value="UniProtKB-SubCell"/>
</dbReference>
<dbReference type="HAMAP" id="MF_01019">
    <property type="entry name" value="HisIE"/>
    <property type="match status" value="1"/>
</dbReference>
<dbReference type="SUPFAM" id="SSF141734">
    <property type="entry name" value="HisI-like"/>
    <property type="match status" value="1"/>
</dbReference>
<dbReference type="CDD" id="cd11534">
    <property type="entry name" value="NTP-PPase_HisIE_like"/>
    <property type="match status" value="1"/>
</dbReference>
<keyword evidence="12 16" id="KW-0378">Hydrolase</keyword>
<evidence type="ECO:0000256" key="12">
    <source>
        <dbReference type="ARBA" id="ARBA00022801"/>
    </source>
</evidence>
<dbReference type="NCBIfam" id="TIGR03188">
    <property type="entry name" value="histidine_hisI"/>
    <property type="match status" value="1"/>
</dbReference>
<name>A0A7C3C613_9PROT</name>
<evidence type="ECO:0000256" key="7">
    <source>
        <dbReference type="ARBA" id="ARBA00008299"/>
    </source>
</evidence>
<accession>A0A7C3C613</accession>
<evidence type="ECO:0000256" key="10">
    <source>
        <dbReference type="ARBA" id="ARBA00022605"/>
    </source>
</evidence>
<comment type="similarity">
    <text evidence="6 16">In the C-terminal section; belongs to the PRA-PH family.</text>
</comment>
<evidence type="ECO:0000256" key="9">
    <source>
        <dbReference type="ARBA" id="ARBA00022490"/>
    </source>
</evidence>
<organism evidence="18">
    <name type="scientific">Hellea balneolensis</name>
    <dbReference type="NCBI Taxonomy" id="287478"/>
    <lineage>
        <taxon>Bacteria</taxon>
        <taxon>Pseudomonadati</taxon>
        <taxon>Pseudomonadota</taxon>
        <taxon>Alphaproteobacteria</taxon>
        <taxon>Maricaulales</taxon>
        <taxon>Robiginitomaculaceae</taxon>
        <taxon>Hellea</taxon>
    </lineage>
</organism>
<dbReference type="InterPro" id="IPR038019">
    <property type="entry name" value="PRib_AMP_CycHydrolase_sf"/>
</dbReference>
<sequence length="202" mass="21915">MNIDWKKLSTDPSKGLLPAIVQDADTLQVLMLGYMNEEAVVQTRSTGFVTFYSRSRQTLWQKGETSGNVLRLVDMQIDCDADTLLVKARPVGPTCHEGTVSCFGMQGASGLGWLATLSKLIEERKTVDADTSYTASLLRGPLPRLSQKVGEEGVETVIAALAGSQEELIGEASDLLYHLMVLLAAKDLSLDDIVKQLQARSA</sequence>
<dbReference type="EC" id="3.6.1.31" evidence="16"/>
<dbReference type="HAMAP" id="MF_01020">
    <property type="entry name" value="HisE"/>
    <property type="match status" value="1"/>
</dbReference>
<feature type="region of interest" description="Phosphoribosyl-ATP pyrophosphohydrolase" evidence="16">
    <location>
        <begin position="114"/>
        <end position="202"/>
    </location>
</feature>
<feature type="region of interest" description="Phosphoribosyl-AMP cyclohydrolase" evidence="16">
    <location>
        <begin position="1"/>
        <end position="113"/>
    </location>
</feature>
<evidence type="ECO:0000256" key="3">
    <source>
        <dbReference type="ARBA" id="ARBA00004496"/>
    </source>
</evidence>
<comment type="pathway">
    <text evidence="4 16">Amino-acid biosynthesis; L-histidine biosynthesis; L-histidine from 5-phospho-alpha-D-ribose 1-diphosphate: step 3/9.</text>
</comment>
<dbReference type="AlphaFoldDB" id="A0A7C3C613"/>
<keyword evidence="10 16" id="KW-0028">Amino-acid biosynthesis</keyword>
<dbReference type="InterPro" id="IPR002496">
    <property type="entry name" value="PRib_AMP_CycHydrolase_dom"/>
</dbReference>
<evidence type="ECO:0000256" key="1">
    <source>
        <dbReference type="ARBA" id="ARBA00000024"/>
    </source>
</evidence>
<evidence type="ECO:0000256" key="6">
    <source>
        <dbReference type="ARBA" id="ARBA00007731"/>
    </source>
</evidence>
<dbReference type="InterPro" id="IPR021130">
    <property type="entry name" value="PRib-ATP_PPHydrolase-like"/>
</dbReference>
<dbReference type="EMBL" id="DRMN01000348">
    <property type="protein sequence ID" value="HFB55328.1"/>
    <property type="molecule type" value="Genomic_DNA"/>
</dbReference>
<evidence type="ECO:0000256" key="14">
    <source>
        <dbReference type="ARBA" id="ARBA00023102"/>
    </source>
</evidence>
<dbReference type="GO" id="GO:0000105">
    <property type="term" value="P:L-histidine biosynthetic process"/>
    <property type="evidence" value="ECO:0007669"/>
    <property type="project" value="UniProtKB-UniRule"/>
</dbReference>
<comment type="catalytic activity">
    <reaction evidence="2 16">
        <text>1-(5-phospho-beta-D-ribosyl)-ATP + H2O = 1-(5-phospho-beta-D-ribosyl)-5'-AMP + diphosphate + H(+)</text>
        <dbReference type="Rhea" id="RHEA:22828"/>
        <dbReference type="ChEBI" id="CHEBI:15377"/>
        <dbReference type="ChEBI" id="CHEBI:15378"/>
        <dbReference type="ChEBI" id="CHEBI:33019"/>
        <dbReference type="ChEBI" id="CHEBI:59457"/>
        <dbReference type="ChEBI" id="CHEBI:73183"/>
        <dbReference type="EC" id="3.6.1.31"/>
    </reaction>
</comment>
<dbReference type="Pfam" id="PF01503">
    <property type="entry name" value="PRA-PH"/>
    <property type="match status" value="1"/>
</dbReference>
<evidence type="ECO:0000256" key="15">
    <source>
        <dbReference type="ARBA" id="ARBA00023268"/>
    </source>
</evidence>
<keyword evidence="14 16" id="KW-0368">Histidine biosynthesis</keyword>
<dbReference type="InterPro" id="IPR023019">
    <property type="entry name" value="His_synth_HisIE"/>
</dbReference>
<dbReference type="NCBIfam" id="NF000768">
    <property type="entry name" value="PRK00051.1"/>
    <property type="match status" value="1"/>
</dbReference>
<dbReference type="InterPro" id="IPR008179">
    <property type="entry name" value="HisE"/>
</dbReference>
<dbReference type="FunFam" id="3.10.20.810:FF:000001">
    <property type="entry name" value="Histidine biosynthesis bifunctional protein HisIE"/>
    <property type="match status" value="1"/>
</dbReference>
<dbReference type="GO" id="GO:0004635">
    <property type="term" value="F:phosphoribosyl-AMP cyclohydrolase activity"/>
    <property type="evidence" value="ECO:0007669"/>
    <property type="project" value="UniProtKB-UniRule"/>
</dbReference>
<evidence type="ECO:0000256" key="2">
    <source>
        <dbReference type="ARBA" id="ARBA00001460"/>
    </source>
</evidence>
<dbReference type="Pfam" id="PF01502">
    <property type="entry name" value="PRA-CH"/>
    <property type="match status" value="1"/>
</dbReference>
<keyword evidence="9 16" id="KW-0963">Cytoplasm</keyword>
<keyword evidence="13 16" id="KW-0067">ATP-binding</keyword>
<dbReference type="SUPFAM" id="SSF101386">
    <property type="entry name" value="all-alpha NTP pyrophosphatases"/>
    <property type="match status" value="1"/>
</dbReference>